<dbReference type="GO" id="GO:0005975">
    <property type="term" value="P:carbohydrate metabolic process"/>
    <property type="evidence" value="ECO:0007669"/>
    <property type="project" value="InterPro"/>
</dbReference>
<name>A0A3L7AFS5_9HYPH</name>
<evidence type="ECO:0000313" key="7">
    <source>
        <dbReference type="EMBL" id="RLP79107.1"/>
    </source>
</evidence>
<comment type="caution">
    <text evidence="7">The sequence shown here is derived from an EMBL/GenBank/DDBJ whole genome shotgun (WGS) entry which is preliminary data.</text>
</comment>
<organism evidence="7 8">
    <name type="scientific">Xanthobacter tagetidis</name>
    <dbReference type="NCBI Taxonomy" id="60216"/>
    <lineage>
        <taxon>Bacteria</taxon>
        <taxon>Pseudomonadati</taxon>
        <taxon>Pseudomonadota</taxon>
        <taxon>Alphaproteobacteria</taxon>
        <taxon>Hyphomicrobiales</taxon>
        <taxon>Xanthobacteraceae</taxon>
        <taxon>Xanthobacter</taxon>
    </lineage>
</organism>
<feature type="compositionally biased region" description="Basic and acidic residues" evidence="5">
    <location>
        <begin position="1"/>
        <end position="10"/>
    </location>
</feature>
<evidence type="ECO:0000256" key="3">
    <source>
        <dbReference type="ARBA" id="ARBA00020071"/>
    </source>
</evidence>
<sequence>MAGSRLDPRRRTGAMAVSGTPPLQGSPCLRPGGVLSAATAAPALAGGPHAFSGSIAVPSAVRLLPVLVLLAATGAVHAAAPPPACFAPAALAARPGEEIVQPRKGAVALPDRVLAAAQPVPAPLAGAIRRVDLPAGVKLVALTFDLCEAGGEVSGYDGAIFDYLRQEDVPTTLFAGGKWMMTHKERAMQLIADPLFEMGNHTWSHANLAVRAGTEMQRQVDDADIAYAVRRADAAALGCAMAGPERTRMFRFPYGSCSPEALAYVNHTGHLAIQWDVDSGDPAFIGAKVMADQMLAAIRPGSIVLMHANGRGKHTAAALRLLIPALKARGYGFATISELIAKGRPVVVPTCYSMRPGDTKVYDDAARQGRRVLPVQ</sequence>
<dbReference type="SUPFAM" id="SSF88713">
    <property type="entry name" value="Glycoside hydrolase/deacetylase"/>
    <property type="match status" value="1"/>
</dbReference>
<dbReference type="InterPro" id="IPR002509">
    <property type="entry name" value="NODB_dom"/>
</dbReference>
<reference evidence="7 8" key="1">
    <citation type="submission" date="2018-10" db="EMBL/GenBank/DDBJ databases">
        <title>Xanthobacter tagetidis genome sequencing and assembly.</title>
        <authorList>
            <person name="Maclea K.S."/>
            <person name="Goen A.E."/>
            <person name="Fatima S.A."/>
        </authorList>
    </citation>
    <scope>NUCLEOTIDE SEQUENCE [LARGE SCALE GENOMIC DNA]</scope>
    <source>
        <strain evidence="7 8">ATCC 700314</strain>
    </source>
</reference>
<accession>A0A3L7AFS5</accession>
<protein>
    <recommendedName>
        <fullName evidence="3">Chitooligosaccharide deacetylase</fullName>
    </recommendedName>
    <alternativeName>
        <fullName evidence="4">Nodulation protein B</fullName>
    </alternativeName>
</protein>
<keyword evidence="8" id="KW-1185">Reference proteome</keyword>
<dbReference type="OrthoDB" id="9784220at2"/>
<dbReference type="GO" id="GO:0016810">
    <property type="term" value="F:hydrolase activity, acting on carbon-nitrogen (but not peptide) bonds"/>
    <property type="evidence" value="ECO:0007669"/>
    <property type="project" value="InterPro"/>
</dbReference>
<evidence type="ECO:0000256" key="1">
    <source>
        <dbReference type="ARBA" id="ARBA00003236"/>
    </source>
</evidence>
<dbReference type="EMBL" id="RCTF01000006">
    <property type="protein sequence ID" value="RLP79107.1"/>
    <property type="molecule type" value="Genomic_DNA"/>
</dbReference>
<evidence type="ECO:0000259" key="6">
    <source>
        <dbReference type="PROSITE" id="PS51677"/>
    </source>
</evidence>
<dbReference type="PROSITE" id="PS51677">
    <property type="entry name" value="NODB"/>
    <property type="match status" value="1"/>
</dbReference>
<dbReference type="InterPro" id="IPR050248">
    <property type="entry name" value="Polysacc_deacetylase_ArnD"/>
</dbReference>
<comment type="similarity">
    <text evidence="2">Belongs to the polysaccharide deacetylase family.</text>
</comment>
<evidence type="ECO:0000313" key="8">
    <source>
        <dbReference type="Proteomes" id="UP000269692"/>
    </source>
</evidence>
<dbReference type="PANTHER" id="PTHR10587:SF134">
    <property type="entry name" value="SECRETED PROTEIN"/>
    <property type="match status" value="1"/>
</dbReference>
<dbReference type="Proteomes" id="UP000269692">
    <property type="component" value="Unassembled WGS sequence"/>
</dbReference>
<comment type="function">
    <text evidence="1">Is involved in generating a small heat-stable compound (Nod), an acylated oligomer of N-acetylglucosamine, that stimulates mitosis in various plant protoplasts.</text>
</comment>
<dbReference type="PANTHER" id="PTHR10587">
    <property type="entry name" value="GLYCOSYL TRANSFERASE-RELATED"/>
    <property type="match status" value="1"/>
</dbReference>
<dbReference type="Gene3D" id="3.20.20.370">
    <property type="entry name" value="Glycoside hydrolase/deacetylase"/>
    <property type="match status" value="1"/>
</dbReference>
<dbReference type="AlphaFoldDB" id="A0A3L7AFS5"/>
<gene>
    <name evidence="7" type="ORF">D9R14_09745</name>
</gene>
<feature type="region of interest" description="Disordered" evidence="5">
    <location>
        <begin position="1"/>
        <end position="23"/>
    </location>
</feature>
<dbReference type="InterPro" id="IPR011330">
    <property type="entry name" value="Glyco_hydro/deAcase_b/a-brl"/>
</dbReference>
<evidence type="ECO:0000256" key="2">
    <source>
        <dbReference type="ARBA" id="ARBA00010973"/>
    </source>
</evidence>
<evidence type="ECO:0000256" key="4">
    <source>
        <dbReference type="ARBA" id="ARBA00032976"/>
    </source>
</evidence>
<proteinExistence type="inferred from homology"/>
<evidence type="ECO:0000256" key="5">
    <source>
        <dbReference type="SAM" id="MobiDB-lite"/>
    </source>
</evidence>
<dbReference type="Pfam" id="PF01522">
    <property type="entry name" value="Polysacc_deac_1"/>
    <property type="match status" value="1"/>
</dbReference>
<feature type="domain" description="NodB homology" evidence="6">
    <location>
        <begin position="138"/>
        <end position="334"/>
    </location>
</feature>